<accession>A0A0A9HSP2</accession>
<reference evidence="1" key="1">
    <citation type="submission" date="2014-09" db="EMBL/GenBank/DDBJ databases">
        <authorList>
            <person name="Magalhaes I.L.F."/>
            <person name="Oliveira U."/>
            <person name="Santos F.R."/>
            <person name="Vidigal T.H.D.A."/>
            <person name="Brescovit A.D."/>
            <person name="Santos A.J."/>
        </authorList>
    </citation>
    <scope>NUCLEOTIDE SEQUENCE</scope>
    <source>
        <tissue evidence="1">Shoot tissue taken approximately 20 cm above the soil surface</tissue>
    </source>
</reference>
<dbReference type="AlphaFoldDB" id="A0A0A9HSP2"/>
<sequence length="79" mass="9053">MARAWYRNSTQHLMHLYTKTYFVTEKEMHSNAEDPFACITSRLSVYTMLVQSSSLPAYGRTVLTSFLSTPKDSKPQSLT</sequence>
<protein>
    <submittedName>
        <fullName evidence="1">AY112355</fullName>
    </submittedName>
</protein>
<name>A0A0A9HSP2_ARUDO</name>
<dbReference type="EMBL" id="GBRH01161953">
    <property type="protein sequence ID" value="JAE35943.1"/>
    <property type="molecule type" value="Transcribed_RNA"/>
</dbReference>
<proteinExistence type="predicted"/>
<reference evidence="1" key="2">
    <citation type="journal article" date="2015" name="Data Brief">
        <title>Shoot transcriptome of the giant reed, Arundo donax.</title>
        <authorList>
            <person name="Barrero R.A."/>
            <person name="Guerrero F.D."/>
            <person name="Moolhuijzen P."/>
            <person name="Goolsby J.A."/>
            <person name="Tidwell J."/>
            <person name="Bellgard S.E."/>
            <person name="Bellgard M.I."/>
        </authorList>
    </citation>
    <scope>NUCLEOTIDE SEQUENCE</scope>
    <source>
        <tissue evidence="1">Shoot tissue taken approximately 20 cm above the soil surface</tissue>
    </source>
</reference>
<evidence type="ECO:0000313" key="1">
    <source>
        <dbReference type="EMBL" id="JAE35943.1"/>
    </source>
</evidence>
<organism evidence="1">
    <name type="scientific">Arundo donax</name>
    <name type="common">Giant reed</name>
    <name type="synonym">Donax arundinaceus</name>
    <dbReference type="NCBI Taxonomy" id="35708"/>
    <lineage>
        <taxon>Eukaryota</taxon>
        <taxon>Viridiplantae</taxon>
        <taxon>Streptophyta</taxon>
        <taxon>Embryophyta</taxon>
        <taxon>Tracheophyta</taxon>
        <taxon>Spermatophyta</taxon>
        <taxon>Magnoliopsida</taxon>
        <taxon>Liliopsida</taxon>
        <taxon>Poales</taxon>
        <taxon>Poaceae</taxon>
        <taxon>PACMAD clade</taxon>
        <taxon>Arundinoideae</taxon>
        <taxon>Arundineae</taxon>
        <taxon>Arundo</taxon>
    </lineage>
</organism>